<evidence type="ECO:0000256" key="7">
    <source>
        <dbReference type="ARBA" id="ARBA00023015"/>
    </source>
</evidence>
<dbReference type="Pfam" id="PF13912">
    <property type="entry name" value="zf-C2H2_6"/>
    <property type="match status" value="1"/>
</dbReference>
<comment type="subcellular location">
    <subcellularLocation>
        <location evidence="1">Nucleus</location>
    </subcellularLocation>
</comment>
<feature type="region of interest" description="Disordered" evidence="12">
    <location>
        <begin position="285"/>
        <end position="317"/>
    </location>
</feature>
<evidence type="ECO:0000313" key="15">
    <source>
        <dbReference type="Proteomes" id="UP000694428"/>
    </source>
</evidence>
<dbReference type="GO" id="GO:0008270">
    <property type="term" value="F:zinc ion binding"/>
    <property type="evidence" value="ECO:0007669"/>
    <property type="project" value="UniProtKB-KW"/>
</dbReference>
<evidence type="ECO:0000256" key="5">
    <source>
        <dbReference type="ARBA" id="ARBA00022771"/>
    </source>
</evidence>
<evidence type="ECO:0000256" key="10">
    <source>
        <dbReference type="ARBA" id="ARBA00023242"/>
    </source>
</evidence>
<dbReference type="Pfam" id="PF00096">
    <property type="entry name" value="zf-C2H2"/>
    <property type="match status" value="10"/>
</dbReference>
<reference evidence="14" key="1">
    <citation type="submission" date="2025-08" db="UniProtKB">
        <authorList>
            <consortium name="Ensembl"/>
        </authorList>
    </citation>
    <scope>IDENTIFICATION</scope>
</reference>
<dbReference type="FunFam" id="3.30.160.60:FF:000490">
    <property type="entry name" value="Zinc finger protein 605"/>
    <property type="match status" value="1"/>
</dbReference>
<keyword evidence="15" id="KW-1185">Reference proteome</keyword>
<sequence length="703" mass="76694">MEPGEDPQDGRHRGVPSPHGTEKDWAGVKHEIVVKMEPEDESYIGYLQDLGARAGVPRVPSVPSTRVKMEVVVKAEPEDDSYSDRCYQEEEEDPPDPTAGERGWVPTVPGAVLRGSRMCPQPCGHPGDGDAVLGVVALSPVPAPWGWRHPLGVTQGPACSTQAGTAPPSAHAGDAKPEVIVKVEPEEAVCIVCPQGPGDKGAPGECSCGAVWGWGALGRAVMCWAALHCGSSWVPRGALCRTHDTQRSLLWADGEKHPKEELEDVEPERALQAVPGHRIIHVGRGAVPVPPESTAGHQPATSPSSEPARRPRGTERPFGCGECGKSFQHRGNLITHLRVHTGERPFACGVCGKSFSQKGDLMRHQRTHTGEKPFECTVCGKSFCSKQTFVLHQRIHTGEKPFCCGDCGKSFNRKANFVTHQKIHRGERPFVCAECGKGFCAKKTFILHQKIHVGERPFGCSQCGKSFSRNGDLTRHRRIHTGERPFACADCGKSFSHNGELIKHRRIHTGEKPFACTECGKSFNRKGTLITHQRIHTGERPFVCADCGKSFNLKTTLMKHTRIHTGERPFACADCGKSFKYKGNLRTHRLTHTVQRVYPCTECGQVFGRRKELSGHQGAHAAGRVLSCYRPFLPAHPLLVPRTQTELRLSKRELGERTDGAGHGSGRTEPRGGGGAAELLCARDAWSAAEGRCPPRRSERCVP</sequence>
<dbReference type="FunFam" id="3.30.160.60:FF:002343">
    <property type="entry name" value="Zinc finger protein 33A"/>
    <property type="match status" value="3"/>
</dbReference>
<evidence type="ECO:0000256" key="4">
    <source>
        <dbReference type="ARBA" id="ARBA00022737"/>
    </source>
</evidence>
<dbReference type="GO" id="GO:0003677">
    <property type="term" value="F:DNA binding"/>
    <property type="evidence" value="ECO:0007669"/>
    <property type="project" value="UniProtKB-KW"/>
</dbReference>
<feature type="compositionally biased region" description="Polar residues" evidence="12">
    <location>
        <begin position="295"/>
        <end position="305"/>
    </location>
</feature>
<dbReference type="FunFam" id="3.30.160.60:FF:002716">
    <property type="entry name" value="Zinc finger protein 212"/>
    <property type="match status" value="1"/>
</dbReference>
<evidence type="ECO:0000256" key="8">
    <source>
        <dbReference type="ARBA" id="ARBA00023125"/>
    </source>
</evidence>
<feature type="compositionally biased region" description="Basic and acidic residues" evidence="12">
    <location>
        <begin position="70"/>
        <end position="88"/>
    </location>
</feature>
<feature type="region of interest" description="Disordered" evidence="12">
    <location>
        <begin position="652"/>
        <end position="675"/>
    </location>
</feature>
<dbReference type="Proteomes" id="UP000694428">
    <property type="component" value="Unplaced"/>
</dbReference>
<feature type="domain" description="C2H2-type" evidence="13">
    <location>
        <begin position="542"/>
        <end position="569"/>
    </location>
</feature>
<dbReference type="GO" id="GO:0042802">
    <property type="term" value="F:identical protein binding"/>
    <property type="evidence" value="ECO:0007669"/>
    <property type="project" value="UniProtKB-ARBA"/>
</dbReference>
<dbReference type="GO" id="GO:0005634">
    <property type="term" value="C:nucleus"/>
    <property type="evidence" value="ECO:0007669"/>
    <property type="project" value="UniProtKB-SubCell"/>
</dbReference>
<dbReference type="SUPFAM" id="SSF57667">
    <property type="entry name" value="beta-beta-alpha zinc fingers"/>
    <property type="match status" value="6"/>
</dbReference>
<keyword evidence="3" id="KW-0479">Metal-binding</keyword>
<evidence type="ECO:0000313" key="14">
    <source>
        <dbReference type="Ensembl" id="ENSPSTP00000015133.1"/>
    </source>
</evidence>
<feature type="compositionally biased region" description="Basic and acidic residues" evidence="12">
    <location>
        <begin position="652"/>
        <end position="670"/>
    </location>
</feature>
<feature type="domain" description="C2H2-type" evidence="13">
    <location>
        <begin position="458"/>
        <end position="485"/>
    </location>
</feature>
<evidence type="ECO:0000256" key="3">
    <source>
        <dbReference type="ARBA" id="ARBA00022723"/>
    </source>
</evidence>
<dbReference type="Ensembl" id="ENSPSTT00000015883.1">
    <property type="protein sequence ID" value="ENSPSTP00000015133.1"/>
    <property type="gene ID" value="ENSPSTG00000010735.1"/>
</dbReference>
<dbReference type="SMART" id="SM00355">
    <property type="entry name" value="ZnF_C2H2"/>
    <property type="match status" value="11"/>
</dbReference>
<evidence type="ECO:0000256" key="1">
    <source>
        <dbReference type="ARBA" id="ARBA00004123"/>
    </source>
</evidence>
<keyword evidence="5 11" id="KW-0863">Zinc-finger</keyword>
<dbReference type="InterPro" id="IPR013087">
    <property type="entry name" value="Znf_C2H2_type"/>
</dbReference>
<feature type="domain" description="C2H2-type" evidence="13">
    <location>
        <begin position="318"/>
        <end position="345"/>
    </location>
</feature>
<feature type="domain" description="C2H2-type" evidence="13">
    <location>
        <begin position="402"/>
        <end position="429"/>
    </location>
</feature>
<feature type="domain" description="C2H2-type" evidence="13">
    <location>
        <begin position="486"/>
        <end position="513"/>
    </location>
</feature>
<dbReference type="InterPro" id="IPR050331">
    <property type="entry name" value="Zinc_finger"/>
</dbReference>
<dbReference type="InterPro" id="IPR036236">
    <property type="entry name" value="Znf_C2H2_sf"/>
</dbReference>
<feature type="domain" description="C2H2-type" evidence="13">
    <location>
        <begin position="598"/>
        <end position="625"/>
    </location>
</feature>
<reference evidence="14" key="2">
    <citation type="submission" date="2025-09" db="UniProtKB">
        <authorList>
            <consortium name="Ensembl"/>
        </authorList>
    </citation>
    <scope>IDENTIFICATION</scope>
</reference>
<feature type="domain" description="C2H2-type" evidence="13">
    <location>
        <begin position="514"/>
        <end position="541"/>
    </location>
</feature>
<dbReference type="FunFam" id="3.30.160.60:FF:000759">
    <property type="entry name" value="zinc finger protein 16"/>
    <property type="match status" value="3"/>
</dbReference>
<accession>A0A8C9FFL4</accession>
<keyword evidence="4" id="KW-0677">Repeat</keyword>
<evidence type="ECO:0000256" key="12">
    <source>
        <dbReference type="SAM" id="MobiDB-lite"/>
    </source>
</evidence>
<evidence type="ECO:0000256" key="11">
    <source>
        <dbReference type="PROSITE-ProRule" id="PRU00042"/>
    </source>
</evidence>
<comment type="similarity">
    <text evidence="2">Belongs to the krueppel C2H2-type zinc-finger protein family.</text>
</comment>
<dbReference type="FunFam" id="3.30.160.60:FF:000135">
    <property type="entry name" value="Zinc finger protein 358"/>
    <property type="match status" value="1"/>
</dbReference>
<feature type="region of interest" description="Disordered" evidence="12">
    <location>
        <begin position="1"/>
        <end position="26"/>
    </location>
</feature>
<feature type="domain" description="C2H2-type" evidence="13">
    <location>
        <begin position="570"/>
        <end position="597"/>
    </location>
</feature>
<evidence type="ECO:0000259" key="13">
    <source>
        <dbReference type="PROSITE" id="PS50157"/>
    </source>
</evidence>
<feature type="domain" description="C2H2-type" evidence="13">
    <location>
        <begin position="346"/>
        <end position="373"/>
    </location>
</feature>
<dbReference type="PANTHER" id="PTHR16515:SF49">
    <property type="entry name" value="GASTRULA ZINC FINGER PROTEIN XLCGF49.1-LIKE-RELATED"/>
    <property type="match status" value="1"/>
</dbReference>
<keyword evidence="8" id="KW-0238">DNA-binding</keyword>
<dbReference type="PROSITE" id="PS00028">
    <property type="entry name" value="ZINC_FINGER_C2H2_1"/>
    <property type="match status" value="11"/>
</dbReference>
<dbReference type="PANTHER" id="PTHR16515">
    <property type="entry name" value="PR DOMAIN ZINC FINGER PROTEIN"/>
    <property type="match status" value="1"/>
</dbReference>
<dbReference type="FunFam" id="3.30.160.60:FF:000508">
    <property type="entry name" value="Myeloid zinc finger 1"/>
    <property type="match status" value="1"/>
</dbReference>
<dbReference type="GO" id="GO:0010468">
    <property type="term" value="P:regulation of gene expression"/>
    <property type="evidence" value="ECO:0007669"/>
    <property type="project" value="TreeGrafter"/>
</dbReference>
<evidence type="ECO:0000256" key="9">
    <source>
        <dbReference type="ARBA" id="ARBA00023163"/>
    </source>
</evidence>
<proteinExistence type="inferred from homology"/>
<organism evidence="14 15">
    <name type="scientific">Pavo cristatus</name>
    <name type="common">Indian peafowl</name>
    <name type="synonym">Blue peafowl</name>
    <dbReference type="NCBI Taxonomy" id="9049"/>
    <lineage>
        <taxon>Eukaryota</taxon>
        <taxon>Metazoa</taxon>
        <taxon>Chordata</taxon>
        <taxon>Craniata</taxon>
        <taxon>Vertebrata</taxon>
        <taxon>Euteleostomi</taxon>
        <taxon>Archelosauria</taxon>
        <taxon>Archosauria</taxon>
        <taxon>Dinosauria</taxon>
        <taxon>Saurischia</taxon>
        <taxon>Theropoda</taxon>
        <taxon>Coelurosauria</taxon>
        <taxon>Aves</taxon>
        <taxon>Neognathae</taxon>
        <taxon>Galloanserae</taxon>
        <taxon>Galliformes</taxon>
        <taxon>Phasianidae</taxon>
        <taxon>Phasianinae</taxon>
        <taxon>Pavo</taxon>
    </lineage>
</organism>
<feature type="domain" description="C2H2-type" evidence="13">
    <location>
        <begin position="374"/>
        <end position="401"/>
    </location>
</feature>
<evidence type="ECO:0000256" key="2">
    <source>
        <dbReference type="ARBA" id="ARBA00006991"/>
    </source>
</evidence>
<evidence type="ECO:0000256" key="6">
    <source>
        <dbReference type="ARBA" id="ARBA00022833"/>
    </source>
</evidence>
<feature type="domain" description="C2H2-type" evidence="13">
    <location>
        <begin position="430"/>
        <end position="457"/>
    </location>
</feature>
<dbReference type="Gene3D" id="3.30.160.60">
    <property type="entry name" value="Classic Zinc Finger"/>
    <property type="match status" value="11"/>
</dbReference>
<feature type="region of interest" description="Disordered" evidence="12">
    <location>
        <begin position="70"/>
        <end position="104"/>
    </location>
</feature>
<dbReference type="PROSITE" id="PS50157">
    <property type="entry name" value="ZINC_FINGER_C2H2_2"/>
    <property type="match status" value="11"/>
</dbReference>
<keyword evidence="10" id="KW-0539">Nucleus</keyword>
<dbReference type="AlphaFoldDB" id="A0A8C9FFL4"/>
<protein>
    <recommendedName>
        <fullName evidence="13">C2H2-type domain-containing protein</fullName>
    </recommendedName>
</protein>
<name>A0A8C9FFL4_PAVCR</name>
<keyword evidence="7" id="KW-0805">Transcription regulation</keyword>
<keyword evidence="9" id="KW-0804">Transcription</keyword>
<keyword evidence="6" id="KW-0862">Zinc</keyword>